<evidence type="ECO:0000256" key="2">
    <source>
        <dbReference type="ARBA" id="ARBA00022649"/>
    </source>
</evidence>
<keyword evidence="5" id="KW-1185">Reference proteome</keyword>
<gene>
    <name evidence="4" type="ORF">ACFQ4A_15945</name>
</gene>
<evidence type="ECO:0000256" key="1">
    <source>
        <dbReference type="ARBA" id="ARBA00007521"/>
    </source>
</evidence>
<comment type="similarity">
    <text evidence="1 3">Belongs to the PemK/MazF family.</text>
</comment>
<comment type="function">
    <text evidence="3">Toxic component of a type II toxin-antitoxin (TA) system.</text>
</comment>
<protein>
    <recommendedName>
        <fullName evidence="3">mRNA interferase</fullName>
        <ecNumber evidence="3">3.1.-.-</ecNumber>
    </recommendedName>
</protein>
<dbReference type="InterPro" id="IPR011067">
    <property type="entry name" value="Plasmid_toxin/cell-grow_inhib"/>
</dbReference>
<dbReference type="PANTHER" id="PTHR33988:SF3">
    <property type="entry name" value="ENDORIBONUCLEASE TOXIN CHPB-RELATED"/>
    <property type="match status" value="1"/>
</dbReference>
<keyword evidence="3" id="KW-0540">Nuclease</keyword>
<dbReference type="Proteomes" id="UP001597178">
    <property type="component" value="Unassembled WGS sequence"/>
</dbReference>
<accession>A0ABW3ZXJ1</accession>
<dbReference type="Gene3D" id="2.30.30.110">
    <property type="match status" value="1"/>
</dbReference>
<dbReference type="SUPFAM" id="SSF50118">
    <property type="entry name" value="Cell growth inhibitor/plasmid maintenance toxic component"/>
    <property type="match status" value="1"/>
</dbReference>
<evidence type="ECO:0000256" key="3">
    <source>
        <dbReference type="PIRNR" id="PIRNR033490"/>
    </source>
</evidence>
<comment type="caution">
    <text evidence="4">The sequence shown here is derived from an EMBL/GenBank/DDBJ whole genome shotgun (WGS) entry which is preliminary data.</text>
</comment>
<keyword evidence="3" id="KW-0255">Endonuclease</keyword>
<evidence type="ECO:0000313" key="5">
    <source>
        <dbReference type="Proteomes" id="UP001597178"/>
    </source>
</evidence>
<sequence>MSSVPERGDLVYINLDPQAGHEQSGKRPCIVLSPEKFNRLTKFTVICPITSKQKGYPFEVQLPDNLAVHGVILTDQVKSVDKTARNLKIVGKAPKETVQECLDYIATFLS</sequence>
<dbReference type="PANTHER" id="PTHR33988">
    <property type="entry name" value="ENDORIBONUCLEASE MAZF-RELATED"/>
    <property type="match status" value="1"/>
</dbReference>
<organism evidence="4 5">
    <name type="scientific">Lentibacillus salinarum</name>
    <dbReference type="NCBI Taxonomy" id="446820"/>
    <lineage>
        <taxon>Bacteria</taxon>
        <taxon>Bacillati</taxon>
        <taxon>Bacillota</taxon>
        <taxon>Bacilli</taxon>
        <taxon>Bacillales</taxon>
        <taxon>Bacillaceae</taxon>
        <taxon>Lentibacillus</taxon>
    </lineage>
</organism>
<dbReference type="EMBL" id="JBHTNH010000029">
    <property type="protein sequence ID" value="MFD1363142.1"/>
    <property type="molecule type" value="Genomic_DNA"/>
</dbReference>
<name>A0ABW3ZXJ1_9BACI</name>
<dbReference type="InterPro" id="IPR003477">
    <property type="entry name" value="PemK-like"/>
</dbReference>
<proteinExistence type="inferred from homology"/>
<dbReference type="Pfam" id="PF02452">
    <property type="entry name" value="PemK_toxin"/>
    <property type="match status" value="1"/>
</dbReference>
<dbReference type="RefSeq" id="WP_382402367.1">
    <property type="nucleotide sequence ID" value="NZ_JBHTNH010000029.1"/>
</dbReference>
<keyword evidence="3" id="KW-0378">Hydrolase</keyword>
<dbReference type="PIRSF" id="PIRSF033490">
    <property type="entry name" value="MazF"/>
    <property type="match status" value="1"/>
</dbReference>
<evidence type="ECO:0000313" key="4">
    <source>
        <dbReference type="EMBL" id="MFD1363142.1"/>
    </source>
</evidence>
<keyword evidence="2" id="KW-1277">Toxin-antitoxin system</keyword>
<dbReference type="EC" id="3.1.-.-" evidence="3"/>
<reference evidence="5" key="1">
    <citation type="journal article" date="2019" name="Int. J. Syst. Evol. Microbiol.">
        <title>The Global Catalogue of Microorganisms (GCM) 10K type strain sequencing project: providing services to taxonomists for standard genome sequencing and annotation.</title>
        <authorList>
            <consortium name="The Broad Institute Genomics Platform"/>
            <consortium name="The Broad Institute Genome Sequencing Center for Infectious Disease"/>
            <person name="Wu L."/>
            <person name="Ma J."/>
        </authorList>
    </citation>
    <scope>NUCLEOTIDE SEQUENCE [LARGE SCALE GENOMIC DNA]</scope>
    <source>
        <strain evidence="5">CCUG 54822</strain>
    </source>
</reference>